<keyword evidence="2 6" id="KW-0812">Transmembrane</keyword>
<feature type="transmembrane region" description="Helical" evidence="6">
    <location>
        <begin position="32"/>
        <end position="48"/>
    </location>
</feature>
<keyword evidence="3 6" id="KW-1133">Transmembrane helix</keyword>
<sequence length="109" mass="12791">MSKRLSLLKWGQLIKNVIKFLKDKDVPKFKKLLLFIPIIYVISPIDLVSDFIPLLGWLDDAAILTFAWNFFLQELSDYDLNKDSTIEQDDSKENSGEEYTLNKDDYRID</sequence>
<evidence type="ECO:0000313" key="8">
    <source>
        <dbReference type="EMBL" id="SJZ38025.1"/>
    </source>
</evidence>
<evidence type="ECO:0000256" key="3">
    <source>
        <dbReference type="ARBA" id="ARBA00022989"/>
    </source>
</evidence>
<evidence type="ECO:0000256" key="4">
    <source>
        <dbReference type="ARBA" id="ARBA00023136"/>
    </source>
</evidence>
<comment type="subcellular location">
    <subcellularLocation>
        <location evidence="1">Endomembrane system</location>
        <topology evidence="1">Multi-pass membrane protein</topology>
    </subcellularLocation>
</comment>
<accession>A0A1T4K6U4</accession>
<gene>
    <name evidence="8" type="ORF">SAMN02745118_00642</name>
</gene>
<evidence type="ECO:0000256" key="2">
    <source>
        <dbReference type="ARBA" id="ARBA00022692"/>
    </source>
</evidence>
<keyword evidence="4 6" id="KW-0472">Membrane</keyword>
<evidence type="ECO:0000313" key="9">
    <source>
        <dbReference type="Proteomes" id="UP000190625"/>
    </source>
</evidence>
<evidence type="ECO:0000256" key="6">
    <source>
        <dbReference type="SAM" id="Phobius"/>
    </source>
</evidence>
<dbReference type="AlphaFoldDB" id="A0A1T4K6U4"/>
<dbReference type="Proteomes" id="UP000190625">
    <property type="component" value="Unassembled WGS sequence"/>
</dbReference>
<keyword evidence="9" id="KW-1185">Reference proteome</keyword>
<evidence type="ECO:0000259" key="7">
    <source>
        <dbReference type="Pfam" id="PF06803"/>
    </source>
</evidence>
<evidence type="ECO:0000256" key="1">
    <source>
        <dbReference type="ARBA" id="ARBA00004127"/>
    </source>
</evidence>
<organism evidence="8 9">
    <name type="scientific">Selenihalanaerobacter shriftii</name>
    <dbReference type="NCBI Taxonomy" id="142842"/>
    <lineage>
        <taxon>Bacteria</taxon>
        <taxon>Bacillati</taxon>
        <taxon>Bacillota</taxon>
        <taxon>Clostridia</taxon>
        <taxon>Halanaerobiales</taxon>
        <taxon>Halobacteroidaceae</taxon>
        <taxon>Selenihalanaerobacter</taxon>
    </lineage>
</organism>
<dbReference type="EMBL" id="FUWM01000005">
    <property type="protein sequence ID" value="SJZ38025.1"/>
    <property type="molecule type" value="Genomic_DNA"/>
</dbReference>
<feature type="domain" description="DUF1232" evidence="7">
    <location>
        <begin position="31"/>
        <end position="66"/>
    </location>
</feature>
<protein>
    <recommendedName>
        <fullName evidence="7">DUF1232 domain-containing protein</fullName>
    </recommendedName>
</protein>
<reference evidence="9" key="1">
    <citation type="submission" date="2017-02" db="EMBL/GenBank/DDBJ databases">
        <authorList>
            <person name="Varghese N."/>
            <person name="Submissions S."/>
        </authorList>
    </citation>
    <scope>NUCLEOTIDE SEQUENCE [LARGE SCALE GENOMIC DNA]</scope>
    <source>
        <strain evidence="9">ATCC BAA-73</strain>
    </source>
</reference>
<dbReference type="Pfam" id="PF06803">
    <property type="entry name" value="DUF1232"/>
    <property type="match status" value="1"/>
</dbReference>
<evidence type="ECO:0000256" key="5">
    <source>
        <dbReference type="SAM" id="MobiDB-lite"/>
    </source>
</evidence>
<proteinExistence type="predicted"/>
<dbReference type="InterPro" id="IPR010652">
    <property type="entry name" value="DUF1232"/>
</dbReference>
<dbReference type="STRING" id="142842.SAMN02745118_00642"/>
<name>A0A1T4K6U4_9FIRM</name>
<feature type="region of interest" description="Disordered" evidence="5">
    <location>
        <begin position="86"/>
        <end position="109"/>
    </location>
</feature>
<dbReference type="OrthoDB" id="9800202at2"/>
<dbReference type="RefSeq" id="WP_143555648.1">
    <property type="nucleotide sequence ID" value="NZ_FUWM01000005.1"/>
</dbReference>
<dbReference type="GO" id="GO:0012505">
    <property type="term" value="C:endomembrane system"/>
    <property type="evidence" value="ECO:0007669"/>
    <property type="project" value="UniProtKB-SubCell"/>
</dbReference>